<evidence type="ECO:0000313" key="10">
    <source>
        <dbReference type="Proteomes" id="UP000190896"/>
    </source>
</evidence>
<dbReference type="RefSeq" id="WP_078485924.1">
    <property type="nucleotide sequence ID" value="NZ_MPRJ01000010.1"/>
</dbReference>
<dbReference type="Pfam" id="PF00440">
    <property type="entry name" value="TetR_N"/>
    <property type="match status" value="1"/>
</dbReference>
<keyword evidence="2 6" id="KW-0132">Cell division</keyword>
<dbReference type="Pfam" id="PF22276">
    <property type="entry name" value="SlmA-like_C"/>
    <property type="match status" value="1"/>
</dbReference>
<dbReference type="AlphaFoldDB" id="A0A1T2KX21"/>
<keyword evidence="10" id="KW-1185">Reference proteome</keyword>
<evidence type="ECO:0000256" key="4">
    <source>
        <dbReference type="ARBA" id="ARBA00023125"/>
    </source>
</evidence>
<feature type="DNA-binding region" description="H-T-H motif" evidence="7">
    <location>
        <begin position="28"/>
        <end position="47"/>
    </location>
</feature>
<dbReference type="PANTHER" id="PTHR30055">
    <property type="entry name" value="HTH-TYPE TRANSCRIPTIONAL REGULATOR RUTR"/>
    <property type="match status" value="1"/>
</dbReference>
<organism evidence="9 10">
    <name type="scientific">Solemya velesiana gill symbiont</name>
    <dbReference type="NCBI Taxonomy" id="1918948"/>
    <lineage>
        <taxon>Bacteria</taxon>
        <taxon>Pseudomonadati</taxon>
        <taxon>Pseudomonadota</taxon>
        <taxon>Gammaproteobacteria</taxon>
        <taxon>sulfur-oxidizing symbionts</taxon>
    </lineage>
</organism>
<protein>
    <recommendedName>
        <fullName evidence="6">Nucleoid occlusion factor SlmA</fullName>
    </recommendedName>
</protein>
<comment type="subcellular location">
    <subcellularLocation>
        <location evidence="6">Cytoplasm</location>
        <location evidence="6">Nucleoid</location>
    </subcellularLocation>
</comment>
<dbReference type="SUPFAM" id="SSF46689">
    <property type="entry name" value="Homeodomain-like"/>
    <property type="match status" value="1"/>
</dbReference>
<evidence type="ECO:0000259" key="8">
    <source>
        <dbReference type="PROSITE" id="PS50977"/>
    </source>
</evidence>
<dbReference type="HAMAP" id="MF_01839">
    <property type="entry name" value="NO_factor_SlmA"/>
    <property type="match status" value="1"/>
</dbReference>
<comment type="caution">
    <text evidence="9">The sequence shown here is derived from an EMBL/GenBank/DDBJ whole genome shotgun (WGS) entry which is preliminary data.</text>
</comment>
<dbReference type="GO" id="GO:0005737">
    <property type="term" value="C:cytoplasm"/>
    <property type="evidence" value="ECO:0007669"/>
    <property type="project" value="UniProtKB-UniRule"/>
</dbReference>
<keyword evidence="4 6" id="KW-0238">DNA-binding</keyword>
<dbReference type="InterPro" id="IPR009057">
    <property type="entry name" value="Homeodomain-like_sf"/>
</dbReference>
<proteinExistence type="inferred from homology"/>
<dbReference type="PROSITE" id="PS01081">
    <property type="entry name" value="HTH_TETR_1"/>
    <property type="match status" value="1"/>
</dbReference>
<dbReference type="Proteomes" id="UP000190896">
    <property type="component" value="Unassembled WGS sequence"/>
</dbReference>
<dbReference type="InterPro" id="IPR054580">
    <property type="entry name" value="SlmA-like_C"/>
</dbReference>
<dbReference type="InterPro" id="IPR001647">
    <property type="entry name" value="HTH_TetR"/>
</dbReference>
<keyword evidence="1 6" id="KW-0963">Cytoplasm</keyword>
<dbReference type="PANTHER" id="PTHR30055:SF183">
    <property type="entry name" value="NUCLEOID OCCLUSION FACTOR SLMA"/>
    <property type="match status" value="1"/>
</dbReference>
<sequence length="195" mass="22059">MSAKTPRKQLILEALASELEKNPGVRITTASLAQACGISEAALYRHFASKAKMFEGLIGFAEEIVFARINQILEEDKNTRSRCAKVLYLLLAFSARNPGITRVLLGDALVGETERLHVRVEQFFSRLETQFRQILREARMRDESDSGGDAETGAGLMLALVEGRMHQFLRTRFRVSPLDDWEGQWEMLDRVLFLA</sequence>
<dbReference type="GO" id="GO:0043590">
    <property type="term" value="C:bacterial nucleoid"/>
    <property type="evidence" value="ECO:0007669"/>
    <property type="project" value="UniProtKB-UniRule"/>
</dbReference>
<dbReference type="EMBL" id="MPRJ01000010">
    <property type="protein sequence ID" value="OOZ37408.1"/>
    <property type="molecule type" value="Genomic_DNA"/>
</dbReference>
<dbReference type="GO" id="GO:0010974">
    <property type="term" value="P:negative regulation of division septum assembly"/>
    <property type="evidence" value="ECO:0007669"/>
    <property type="project" value="InterPro"/>
</dbReference>
<comment type="function">
    <text evidence="6">Required for nucleoid occlusion (NO) phenomenon, which prevents Z-ring formation and cell division over the nucleoid. Acts as a DNA-associated cell division inhibitor that binds simultaneously chromosomal DNA and FtsZ, and disrupts the assembly of FtsZ polymers. SlmA-DNA-binding sequences (SBS) are dispersed on non-Ter regions of the chromosome, preventing FtsZ polymerization at these regions.</text>
</comment>
<keyword evidence="5 6" id="KW-0131">Cell cycle</keyword>
<dbReference type="PROSITE" id="PS50977">
    <property type="entry name" value="HTH_TETR_2"/>
    <property type="match status" value="1"/>
</dbReference>
<evidence type="ECO:0000256" key="1">
    <source>
        <dbReference type="ARBA" id="ARBA00022490"/>
    </source>
</evidence>
<gene>
    <name evidence="6" type="primary">slmA</name>
    <name evidence="9" type="ORF">BOW51_02360</name>
</gene>
<dbReference type="GO" id="GO:0003700">
    <property type="term" value="F:DNA-binding transcription factor activity"/>
    <property type="evidence" value="ECO:0007669"/>
    <property type="project" value="TreeGrafter"/>
</dbReference>
<keyword evidence="3" id="KW-0175">Coiled coil</keyword>
<evidence type="ECO:0000256" key="6">
    <source>
        <dbReference type="HAMAP-Rule" id="MF_01839"/>
    </source>
</evidence>
<dbReference type="InterPro" id="IPR023772">
    <property type="entry name" value="DNA-bd_HTH_TetR-type_CS"/>
</dbReference>
<dbReference type="InterPro" id="IPR050109">
    <property type="entry name" value="HTH-type_TetR-like_transc_reg"/>
</dbReference>
<dbReference type="InterPro" id="IPR036271">
    <property type="entry name" value="Tet_transcr_reg_TetR-rel_C_sf"/>
</dbReference>
<evidence type="ECO:0000256" key="7">
    <source>
        <dbReference type="PROSITE-ProRule" id="PRU00335"/>
    </source>
</evidence>
<reference evidence="9 10" key="1">
    <citation type="submission" date="2016-11" db="EMBL/GenBank/DDBJ databases">
        <title>Mixed transmission modes and dynamic genome evolution in an obligate animal-bacterial symbiosis.</title>
        <authorList>
            <person name="Russell S.L."/>
            <person name="Corbett-Detig R.B."/>
            <person name="Cavanaugh C.M."/>
        </authorList>
    </citation>
    <scope>NUCLEOTIDE SEQUENCE [LARGE SCALE GENOMIC DNA]</scope>
    <source>
        <strain evidence="9">Se-Cadez</strain>
    </source>
</reference>
<dbReference type="InterPro" id="IPR023769">
    <property type="entry name" value="NO_SlmA"/>
</dbReference>
<accession>A0A1T2KX21</accession>
<dbReference type="GO" id="GO:0051301">
    <property type="term" value="P:cell division"/>
    <property type="evidence" value="ECO:0007669"/>
    <property type="project" value="UniProtKB-KW"/>
</dbReference>
<name>A0A1T2KX21_9GAMM</name>
<evidence type="ECO:0000313" key="9">
    <source>
        <dbReference type="EMBL" id="OOZ37408.1"/>
    </source>
</evidence>
<evidence type="ECO:0000256" key="3">
    <source>
        <dbReference type="ARBA" id="ARBA00023054"/>
    </source>
</evidence>
<evidence type="ECO:0000256" key="5">
    <source>
        <dbReference type="ARBA" id="ARBA00023306"/>
    </source>
</evidence>
<comment type="similarity">
    <text evidence="6">Belongs to the nucleoid occlusion factor SlmA family.</text>
</comment>
<evidence type="ECO:0000256" key="2">
    <source>
        <dbReference type="ARBA" id="ARBA00022618"/>
    </source>
</evidence>
<dbReference type="OrthoDB" id="9179041at2"/>
<dbReference type="SUPFAM" id="SSF48498">
    <property type="entry name" value="Tetracyclin repressor-like, C-terminal domain"/>
    <property type="match status" value="1"/>
</dbReference>
<feature type="domain" description="HTH tetR-type" evidence="8">
    <location>
        <begin position="5"/>
        <end position="65"/>
    </location>
</feature>
<dbReference type="GO" id="GO:0000976">
    <property type="term" value="F:transcription cis-regulatory region binding"/>
    <property type="evidence" value="ECO:0007669"/>
    <property type="project" value="TreeGrafter"/>
</dbReference>
<comment type="subunit">
    <text evidence="6">Homodimer. Interacts with FtsZ.</text>
</comment>
<dbReference type="Gene3D" id="1.10.357.10">
    <property type="entry name" value="Tetracycline Repressor, domain 2"/>
    <property type="match status" value="1"/>
</dbReference>
<dbReference type="NCBIfam" id="NF007015">
    <property type="entry name" value="PRK09480.1"/>
    <property type="match status" value="1"/>
</dbReference>